<dbReference type="Proteomes" id="UP001058271">
    <property type="component" value="Chromosome"/>
</dbReference>
<feature type="region of interest" description="Disordered" evidence="1">
    <location>
        <begin position="132"/>
        <end position="157"/>
    </location>
</feature>
<feature type="domain" description="VanZ-like" evidence="3">
    <location>
        <begin position="21"/>
        <end position="123"/>
    </location>
</feature>
<accession>A0ABY5Z0B3</accession>
<name>A0ABY5Z0B3_9ACTN</name>
<evidence type="ECO:0000313" key="5">
    <source>
        <dbReference type="Proteomes" id="UP001058271"/>
    </source>
</evidence>
<keyword evidence="5" id="KW-1185">Reference proteome</keyword>
<dbReference type="RefSeq" id="WP_260724813.1">
    <property type="nucleotide sequence ID" value="NZ_BAAABS010000006.1"/>
</dbReference>
<gene>
    <name evidence="4" type="ORF">Drose_30750</name>
</gene>
<keyword evidence="2" id="KW-0812">Transmembrane</keyword>
<dbReference type="InterPro" id="IPR006976">
    <property type="entry name" value="VanZ-like"/>
</dbReference>
<organism evidence="4 5">
    <name type="scientific">Dactylosporangium roseum</name>
    <dbReference type="NCBI Taxonomy" id="47989"/>
    <lineage>
        <taxon>Bacteria</taxon>
        <taxon>Bacillati</taxon>
        <taxon>Actinomycetota</taxon>
        <taxon>Actinomycetes</taxon>
        <taxon>Micromonosporales</taxon>
        <taxon>Micromonosporaceae</taxon>
        <taxon>Dactylosporangium</taxon>
    </lineage>
</organism>
<sequence length="181" mass="19688">MRRRLALAGVIAGTLPWVVMILVPTSRERRVNLDPVQGLTDVLTGDPRAAVVQMGGNLAVFAAFGALGPLRWRLSAWTVTGLAALGSLILESLQYVLCLGRVSAVDDVIVNALGAGLAALLTRRWWLRNAERDAPGPSRSAPARPHTSLSRSVRRRCAAPWWRVSRRRSRTRTAGRPGPRS</sequence>
<evidence type="ECO:0000313" key="4">
    <source>
        <dbReference type="EMBL" id="UWZ35469.1"/>
    </source>
</evidence>
<keyword evidence="2" id="KW-1133">Transmembrane helix</keyword>
<dbReference type="EMBL" id="CP073721">
    <property type="protein sequence ID" value="UWZ35469.1"/>
    <property type="molecule type" value="Genomic_DNA"/>
</dbReference>
<dbReference type="Pfam" id="PF04892">
    <property type="entry name" value="VanZ"/>
    <property type="match status" value="1"/>
</dbReference>
<evidence type="ECO:0000256" key="1">
    <source>
        <dbReference type="SAM" id="MobiDB-lite"/>
    </source>
</evidence>
<feature type="transmembrane region" description="Helical" evidence="2">
    <location>
        <begin position="74"/>
        <end position="96"/>
    </location>
</feature>
<protein>
    <submittedName>
        <fullName evidence="4">VanZ family protein</fullName>
    </submittedName>
</protein>
<evidence type="ECO:0000259" key="3">
    <source>
        <dbReference type="Pfam" id="PF04892"/>
    </source>
</evidence>
<feature type="transmembrane region" description="Helical" evidence="2">
    <location>
        <begin position="49"/>
        <end position="67"/>
    </location>
</feature>
<evidence type="ECO:0000256" key="2">
    <source>
        <dbReference type="SAM" id="Phobius"/>
    </source>
</evidence>
<proteinExistence type="predicted"/>
<feature type="transmembrane region" description="Helical" evidence="2">
    <location>
        <begin position="108"/>
        <end position="126"/>
    </location>
</feature>
<feature type="compositionally biased region" description="Low complexity" evidence="1">
    <location>
        <begin position="135"/>
        <end position="145"/>
    </location>
</feature>
<reference evidence="4" key="1">
    <citation type="submission" date="2021-04" db="EMBL/GenBank/DDBJ databases">
        <title>Biosynthetic gene clusters of Dactylosporangioum roseum.</title>
        <authorList>
            <person name="Hartkoorn R.C."/>
            <person name="Beaudoing E."/>
            <person name="Hot D."/>
            <person name="Moureu S."/>
        </authorList>
    </citation>
    <scope>NUCLEOTIDE SEQUENCE</scope>
    <source>
        <strain evidence="4">NRRL B-16295</strain>
    </source>
</reference>
<keyword evidence="2" id="KW-0472">Membrane</keyword>